<dbReference type="InterPro" id="IPR037238">
    <property type="entry name" value="YbiA-like_sf"/>
</dbReference>
<dbReference type="Gene3D" id="1.10.357.40">
    <property type="entry name" value="YbiA-like"/>
    <property type="match status" value="1"/>
</dbReference>
<evidence type="ECO:0000313" key="2">
    <source>
        <dbReference type="EMBL" id="ATZ80658.1"/>
    </source>
</evidence>
<dbReference type="Proteomes" id="UP000240325">
    <property type="component" value="Segment"/>
</dbReference>
<dbReference type="InterPro" id="IPR012816">
    <property type="entry name" value="NADAR"/>
</dbReference>
<organism evidence="2">
    <name type="scientific">Bodo saltans virus</name>
    <dbReference type="NCBI Taxonomy" id="2024608"/>
    <lineage>
        <taxon>Viruses</taxon>
        <taxon>Varidnaviria</taxon>
        <taxon>Bamfordvirae</taxon>
        <taxon>Nucleocytoviricota</taxon>
        <taxon>Megaviricetes</taxon>
        <taxon>Imitervirales</taxon>
        <taxon>Mimiviridae</taxon>
        <taxon>Klosneuvirinae</taxon>
        <taxon>Theiavirus</taxon>
        <taxon>Theiavirus salishense</taxon>
    </lineage>
</organism>
<reference evidence="2" key="1">
    <citation type="journal article" date="2017" name="Elife">
        <title>The kinetoplastid-infecting Bodo saltans virus (BsV), a window into the most abundant giant viruses in the sea.</title>
        <authorList>
            <person name="Deeg C.M."/>
            <person name="Chow C.-E.T."/>
            <person name="Suttle C.A."/>
        </authorList>
    </citation>
    <scope>NUCLEOTIDE SEQUENCE</scope>
    <source>
        <strain evidence="2">NG1</strain>
    </source>
</reference>
<keyword evidence="3" id="KW-1185">Reference proteome</keyword>
<proteinExistence type="predicted"/>
<dbReference type="CDD" id="cd15457">
    <property type="entry name" value="NADAR"/>
    <property type="match status" value="1"/>
</dbReference>
<dbReference type="SUPFAM" id="SSF143990">
    <property type="entry name" value="YbiA-like"/>
    <property type="match status" value="1"/>
</dbReference>
<feature type="domain" description="NADAR" evidence="1">
    <location>
        <begin position="1"/>
        <end position="119"/>
    </location>
</feature>
<name>A0A2H4UUR7_9VIRU</name>
<sequence length="119" mass="13801">MIQKALLFGDMDSIENIKNAKTPYQIKQYGRKVKNFTDDIWLLHRDKILYDGLYGKFSQNKDLSAKLKSTGNRILVEASPYDKIYGVGLAENDDRILEQKNWKGKNLLGYTLMNVRQNL</sequence>
<dbReference type="Pfam" id="PF08719">
    <property type="entry name" value="NADAR"/>
    <property type="match status" value="1"/>
</dbReference>
<evidence type="ECO:0000313" key="3">
    <source>
        <dbReference type="Proteomes" id="UP000240325"/>
    </source>
</evidence>
<accession>A0A2H4UUR7</accession>
<dbReference type="EMBL" id="MF782455">
    <property type="protein sequence ID" value="ATZ80658.1"/>
    <property type="molecule type" value="Genomic_DNA"/>
</dbReference>
<gene>
    <name evidence="2" type="ORF">BMW23_0612</name>
</gene>
<dbReference type="NCBIfam" id="TIGR02464">
    <property type="entry name" value="ribofla_fusion"/>
    <property type="match status" value="1"/>
</dbReference>
<evidence type="ECO:0000259" key="1">
    <source>
        <dbReference type="Pfam" id="PF08719"/>
    </source>
</evidence>
<protein>
    <recommendedName>
        <fullName evidence="1">NADAR domain-containing protein</fullName>
    </recommendedName>
</protein>